<dbReference type="PROSITE" id="PS51645">
    <property type="entry name" value="PHR_CRY_ALPHA_BETA"/>
    <property type="match status" value="1"/>
</dbReference>
<keyword evidence="3 6" id="KW-0285">Flavoprotein</keyword>
<comment type="cofactor">
    <cofactor evidence="6">
        <name>FAD</name>
        <dbReference type="ChEBI" id="CHEBI:57692"/>
    </cofactor>
    <text evidence="6">Binds 1 FAD per subunit.</text>
</comment>
<comment type="cofactor">
    <cofactor evidence="6">
        <name>(6R)-5,10-methylene-5,6,7,8-tetrahydrofolate</name>
        <dbReference type="ChEBI" id="CHEBI:15636"/>
    </cofactor>
    <text evidence="6">Binds 1 5,10-methenyltetrahydrofolate (MTHF) per subunit.</text>
</comment>
<dbReference type="InterPro" id="IPR002081">
    <property type="entry name" value="Cryptochrome/DNA_photolyase_1"/>
</dbReference>
<proteinExistence type="inferred from homology"/>
<name>A0ABV7JBA0_9GAMM</name>
<comment type="caution">
    <text evidence="8">The sequence shown here is derived from an EMBL/GenBank/DDBJ whole genome shotgun (WGS) entry which is preliminary data.</text>
</comment>
<dbReference type="Proteomes" id="UP001595533">
    <property type="component" value="Unassembled WGS sequence"/>
</dbReference>
<reference evidence="9" key="1">
    <citation type="journal article" date="2019" name="Int. J. Syst. Evol. Microbiol.">
        <title>The Global Catalogue of Microorganisms (GCM) 10K type strain sequencing project: providing services to taxonomists for standard genome sequencing and annotation.</title>
        <authorList>
            <consortium name="The Broad Institute Genomics Platform"/>
            <consortium name="The Broad Institute Genome Sequencing Center for Infectious Disease"/>
            <person name="Wu L."/>
            <person name="Ma J."/>
        </authorList>
    </citation>
    <scope>NUCLEOTIDE SEQUENCE [LARGE SCALE GENOMIC DNA]</scope>
    <source>
        <strain evidence="9">KCTC 42953</strain>
    </source>
</reference>
<evidence type="ECO:0000256" key="2">
    <source>
        <dbReference type="ARBA" id="ARBA00017881"/>
    </source>
</evidence>
<dbReference type="InterPro" id="IPR014133">
    <property type="entry name" value="Cry_DASH"/>
</dbReference>
<dbReference type="RefSeq" id="WP_077412382.1">
    <property type="nucleotide sequence ID" value="NZ_JBHRTS010000004.1"/>
</dbReference>
<evidence type="ECO:0000313" key="8">
    <source>
        <dbReference type="EMBL" id="MFC3194110.1"/>
    </source>
</evidence>
<dbReference type="InterPro" id="IPR006050">
    <property type="entry name" value="DNA_photolyase_N"/>
</dbReference>
<dbReference type="Pfam" id="PF03441">
    <property type="entry name" value="FAD_binding_7"/>
    <property type="match status" value="1"/>
</dbReference>
<dbReference type="PRINTS" id="PR00147">
    <property type="entry name" value="DNAPHOTLYASE"/>
</dbReference>
<evidence type="ECO:0000256" key="6">
    <source>
        <dbReference type="RuleBase" id="RU367151"/>
    </source>
</evidence>
<comment type="similarity">
    <text evidence="1 6">Belongs to the DNA photolyase class-1 family.</text>
</comment>
<comment type="function">
    <text evidence="6">May have a photoreceptor function.</text>
</comment>
<dbReference type="InterPro" id="IPR014729">
    <property type="entry name" value="Rossmann-like_a/b/a_fold"/>
</dbReference>
<dbReference type="Pfam" id="PF00875">
    <property type="entry name" value="DNA_photolyase"/>
    <property type="match status" value="1"/>
</dbReference>
<keyword evidence="4 6" id="KW-0274">FAD</keyword>
<feature type="domain" description="Photolyase/cryptochrome alpha/beta" evidence="7">
    <location>
        <begin position="12"/>
        <end position="147"/>
    </location>
</feature>
<protein>
    <recommendedName>
        <fullName evidence="2 6">Cryptochrome DASH</fullName>
    </recommendedName>
</protein>
<evidence type="ECO:0000256" key="1">
    <source>
        <dbReference type="ARBA" id="ARBA00005862"/>
    </source>
</evidence>
<evidence type="ECO:0000313" key="9">
    <source>
        <dbReference type="Proteomes" id="UP001595533"/>
    </source>
</evidence>
<dbReference type="PANTHER" id="PTHR11455:SF22">
    <property type="entry name" value="CRYPTOCHROME DASH"/>
    <property type="match status" value="1"/>
</dbReference>
<organism evidence="8 9">
    <name type="scientific">Marinicella sediminis</name>
    <dbReference type="NCBI Taxonomy" id="1792834"/>
    <lineage>
        <taxon>Bacteria</taxon>
        <taxon>Pseudomonadati</taxon>
        <taxon>Pseudomonadota</taxon>
        <taxon>Gammaproteobacteria</taxon>
        <taxon>Lysobacterales</taxon>
        <taxon>Marinicellaceae</taxon>
        <taxon>Marinicella</taxon>
    </lineage>
</organism>
<dbReference type="PANTHER" id="PTHR11455">
    <property type="entry name" value="CRYPTOCHROME"/>
    <property type="match status" value="1"/>
</dbReference>
<accession>A0ABV7JBA0</accession>
<sequence>MGEQQVKPKKYSRGLFLFTDDLRVDDHHLLSLATAECQALACVYVLQPWQFDPMWTLQSGMGRERFRFLMETLQDLSRQLKTRGLRLDIRIGHTTQLISKLVNAHDFKAVYRSMTAGNYEQKQWQHLRHKLPDTSLISGHTRSLFHLDQLPFELSGLSPSFTPFRKRIEAADLQPSPAPPLVAVNRLELSSKDHTEERLMSWLALVDSGQADNGFIGGTVAGEQHLARYFSSAAPSNYKTVRNALDGWANSTKFSPWLALGSLSPGQIHERLKQYEMQHGANESTYWIYFELLWREYFYWSGYLHGARLFWPGGVKGKPQVSLVDGLTLERFQAWCQGQTGNPLIDACMGQLNQTGYMSNRGRQLVASELINERQVDWRWGAAYFEQHLIDYDVGSNWGNWQYIAGVGADPRGGRHFNILKQQEQHDPQGLFAEAWADSEKARCISWQDLRSVD</sequence>
<keyword evidence="9" id="KW-1185">Reference proteome</keyword>
<evidence type="ECO:0000256" key="4">
    <source>
        <dbReference type="ARBA" id="ARBA00022827"/>
    </source>
</evidence>
<gene>
    <name evidence="8" type="ORF">ACFODZ_07645</name>
</gene>
<dbReference type="InterPro" id="IPR005101">
    <property type="entry name" value="Cryptochr/Photolyase_FAD-bd"/>
</dbReference>
<evidence type="ECO:0000256" key="3">
    <source>
        <dbReference type="ARBA" id="ARBA00022630"/>
    </source>
</evidence>
<evidence type="ECO:0000259" key="7">
    <source>
        <dbReference type="PROSITE" id="PS51645"/>
    </source>
</evidence>
<keyword evidence="5 6" id="KW-0157">Chromophore</keyword>
<dbReference type="Gene3D" id="1.10.579.10">
    <property type="entry name" value="DNA Cyclobutane Dipyrimidine Photolyase, subunit A, domain 3"/>
    <property type="match status" value="1"/>
</dbReference>
<dbReference type="InterPro" id="IPR036155">
    <property type="entry name" value="Crypto/Photolyase_N_sf"/>
</dbReference>
<dbReference type="Gene3D" id="1.25.40.80">
    <property type="match status" value="1"/>
</dbReference>
<dbReference type="SUPFAM" id="SSF48173">
    <property type="entry name" value="Cryptochrome/photolyase FAD-binding domain"/>
    <property type="match status" value="1"/>
</dbReference>
<dbReference type="NCBIfam" id="TIGR02765">
    <property type="entry name" value="crypto_DASH"/>
    <property type="match status" value="1"/>
</dbReference>
<dbReference type="InterPro" id="IPR036134">
    <property type="entry name" value="Crypto/Photolyase_FAD-like_sf"/>
</dbReference>
<dbReference type="SUPFAM" id="SSF52425">
    <property type="entry name" value="Cryptochrome/photolyase, N-terminal domain"/>
    <property type="match status" value="1"/>
</dbReference>
<dbReference type="EMBL" id="JBHRTS010000004">
    <property type="protein sequence ID" value="MFC3194110.1"/>
    <property type="molecule type" value="Genomic_DNA"/>
</dbReference>
<evidence type="ECO:0000256" key="5">
    <source>
        <dbReference type="ARBA" id="ARBA00022991"/>
    </source>
</evidence>
<dbReference type="Gene3D" id="3.40.50.620">
    <property type="entry name" value="HUPs"/>
    <property type="match status" value="1"/>
</dbReference>